<feature type="compositionally biased region" description="Polar residues" evidence="1">
    <location>
        <begin position="88"/>
        <end position="97"/>
    </location>
</feature>
<feature type="non-terminal residue" evidence="2">
    <location>
        <position position="1"/>
    </location>
</feature>
<evidence type="ECO:0000256" key="1">
    <source>
        <dbReference type="SAM" id="MobiDB-lite"/>
    </source>
</evidence>
<comment type="caution">
    <text evidence="2">The sequence shown here is derived from an EMBL/GenBank/DDBJ whole genome shotgun (WGS) entry which is preliminary data.</text>
</comment>
<organism evidence="2">
    <name type="scientific">marine sediment metagenome</name>
    <dbReference type="NCBI Taxonomy" id="412755"/>
    <lineage>
        <taxon>unclassified sequences</taxon>
        <taxon>metagenomes</taxon>
        <taxon>ecological metagenomes</taxon>
    </lineage>
</organism>
<gene>
    <name evidence="2" type="ORF">LCGC14_2635480</name>
</gene>
<sequence length="108" mass="12692">AYEICPKFEYYYCNKCPLHKDFAKLQNAPVDITRKCRCPKGIRKEIGVYFKLKNMGLNRLELNGVRLSIQINKQLPFNKAKNLKMAQNRPQNTSNPRYNKKILKGDEK</sequence>
<name>A0A0F8ZZ88_9ZZZZ</name>
<reference evidence="2" key="1">
    <citation type="journal article" date="2015" name="Nature">
        <title>Complex archaea that bridge the gap between prokaryotes and eukaryotes.</title>
        <authorList>
            <person name="Spang A."/>
            <person name="Saw J.H."/>
            <person name="Jorgensen S.L."/>
            <person name="Zaremba-Niedzwiedzka K."/>
            <person name="Martijn J."/>
            <person name="Lind A.E."/>
            <person name="van Eijk R."/>
            <person name="Schleper C."/>
            <person name="Guy L."/>
            <person name="Ettema T.J."/>
        </authorList>
    </citation>
    <scope>NUCLEOTIDE SEQUENCE</scope>
</reference>
<protein>
    <submittedName>
        <fullName evidence="2">Uncharacterized protein</fullName>
    </submittedName>
</protein>
<proteinExistence type="predicted"/>
<dbReference type="EMBL" id="LAZR01045315">
    <property type="protein sequence ID" value="KKK99163.1"/>
    <property type="molecule type" value="Genomic_DNA"/>
</dbReference>
<accession>A0A0F8ZZ88</accession>
<evidence type="ECO:0000313" key="2">
    <source>
        <dbReference type="EMBL" id="KKK99163.1"/>
    </source>
</evidence>
<dbReference type="AlphaFoldDB" id="A0A0F8ZZ88"/>
<feature type="region of interest" description="Disordered" evidence="1">
    <location>
        <begin position="84"/>
        <end position="108"/>
    </location>
</feature>